<dbReference type="EMBL" id="OE005485">
    <property type="protein sequence ID" value="CAD7461991.1"/>
    <property type="molecule type" value="Genomic_DNA"/>
</dbReference>
<sequence>MDGARLPLVPTSFVFLLNSNARSEVTYVATRRVTSHPGGGSAWGTHPGEFLTIPEKHREEVTMYRFSWGVLFSAGPLCLLPDEIVHFYIADVSGESGHFKTELSNEPRDAFVNTGQQRFCEPRENFVNTGQQRLCEPRENFVNTGQQRLFEPRENFVNTGQQRLFEPRENFVNTGQQRLFEPRDDFVNTGQQRLCEPSICLLNIEQQRLDASLSCLLLAVVDNLPRRRTQCRFRFGLVSSRELSPDYELWLA</sequence>
<proteinExistence type="predicted"/>
<reference evidence="1" key="1">
    <citation type="submission" date="2020-11" db="EMBL/GenBank/DDBJ databases">
        <authorList>
            <person name="Tran Van P."/>
        </authorList>
    </citation>
    <scope>NUCLEOTIDE SEQUENCE</scope>
</reference>
<protein>
    <submittedName>
        <fullName evidence="1">Uncharacterized protein</fullName>
    </submittedName>
</protein>
<accession>A0A7R9IP39</accession>
<evidence type="ECO:0000313" key="1">
    <source>
        <dbReference type="EMBL" id="CAD7461991.1"/>
    </source>
</evidence>
<organism evidence="1">
    <name type="scientific">Timema tahoe</name>
    <dbReference type="NCBI Taxonomy" id="61484"/>
    <lineage>
        <taxon>Eukaryota</taxon>
        <taxon>Metazoa</taxon>
        <taxon>Ecdysozoa</taxon>
        <taxon>Arthropoda</taxon>
        <taxon>Hexapoda</taxon>
        <taxon>Insecta</taxon>
        <taxon>Pterygota</taxon>
        <taxon>Neoptera</taxon>
        <taxon>Polyneoptera</taxon>
        <taxon>Phasmatodea</taxon>
        <taxon>Timematodea</taxon>
        <taxon>Timematoidea</taxon>
        <taxon>Timematidae</taxon>
        <taxon>Timema</taxon>
    </lineage>
</organism>
<dbReference type="AlphaFoldDB" id="A0A7R9IP39"/>
<name>A0A7R9IP39_9NEOP</name>
<gene>
    <name evidence="1" type="ORF">TTEB3V08_LOCUS9894</name>
</gene>